<feature type="domain" description="ImpA N-terminal" evidence="1">
    <location>
        <begin position="39"/>
        <end position="137"/>
    </location>
</feature>
<dbReference type="PANTHER" id="PTHR37024:SF5">
    <property type="entry name" value="IMPA N-TERMINAL DOMAIN-CONTAINING PROTEIN"/>
    <property type="match status" value="1"/>
</dbReference>
<evidence type="ECO:0000313" key="3">
    <source>
        <dbReference type="Proteomes" id="UP000199120"/>
    </source>
</evidence>
<dbReference type="InterPro" id="IPR010657">
    <property type="entry name" value="ImpA_N"/>
</dbReference>
<proteinExistence type="predicted"/>
<dbReference type="STRING" id="416943.SAMN05445871_6296"/>
<evidence type="ECO:0000313" key="2">
    <source>
        <dbReference type="EMBL" id="SEL59970.1"/>
    </source>
</evidence>
<dbReference type="EMBL" id="FOAJ01000010">
    <property type="protein sequence ID" value="SEL59970.1"/>
    <property type="molecule type" value="Genomic_DNA"/>
</dbReference>
<dbReference type="PANTHER" id="PTHR37024">
    <property type="entry name" value="TYPE VI SECRETION SYSTEM DUF2094 AND IMPA-RELATED DOMAIN PROTEIN"/>
    <property type="match status" value="1"/>
</dbReference>
<dbReference type="NCBIfam" id="TIGR03362">
    <property type="entry name" value="VI_chp_7"/>
    <property type="match status" value="1"/>
</dbReference>
<protein>
    <submittedName>
        <fullName evidence="2">Type VI secretion system protein VasJ</fullName>
    </submittedName>
</protein>
<dbReference type="Pfam" id="PF06812">
    <property type="entry name" value="ImpA_N"/>
    <property type="match status" value="1"/>
</dbReference>
<dbReference type="Pfam" id="PF16989">
    <property type="entry name" value="T6SS_VasJ"/>
    <property type="match status" value="1"/>
</dbReference>
<name>A0A1H7RI21_9BURK</name>
<accession>A0A1H7RI21</accession>
<sequence length="532" mass="59039">MTMFASFIKQLFGARNPDDRARERFSAWEDWLKPLSFADGKGVGCDPGYDDAFIAVKEEIGKLSDIDDVLIVQSCQQMLCEVGKDLRLAGYFAFARARQDGAAGLADGIELLVALVDRFGHALLPGRDEAKRLAIEWVATARVLEQLDRHGEFAPAELERATAALNLLIGKTADWPEAAHPNLQALVSRFEGGEDVVRPVTDSSTAMPGGSGSLPTGVTTIASTRDALEYTRVLAKYLRDEEHGYLPAARLVRCMRSDTVHEVPPADPKGHTRLAPPRAELRQQFKRLVLQKQWPELLERVEGGYMEGVNHLWPDLQYYQHVALDHAGSPYTESRDILKTDFALFLERMPGIQRLAFNDGTPFADDATLEWIAGNAVVRNLDQGEALAELPVSTDDEDGAVANWQEIMEAQARELAQSEGIEAAFAWIDGLPGIRTDRQRYLQRWVMARVADNASRPDICLRLLAELDAGGPQFRLAGWEPSLTFKVKHQLLKTLKASMNRKDADKPAITRQIEKLGHEMTVLDPARAIAVL</sequence>
<evidence type="ECO:0000259" key="1">
    <source>
        <dbReference type="Pfam" id="PF06812"/>
    </source>
</evidence>
<gene>
    <name evidence="2" type="ORF">SAMN05192542_11031</name>
</gene>
<dbReference type="Proteomes" id="UP000199120">
    <property type="component" value="Unassembled WGS sequence"/>
</dbReference>
<dbReference type="AlphaFoldDB" id="A0A1H7RI21"/>
<keyword evidence="3" id="KW-1185">Reference proteome</keyword>
<reference evidence="3" key="1">
    <citation type="submission" date="2016-10" db="EMBL/GenBank/DDBJ databases">
        <authorList>
            <person name="Varghese N."/>
            <person name="Submissions S."/>
        </authorList>
    </citation>
    <scope>NUCLEOTIDE SEQUENCE [LARGE SCALE GENOMIC DNA]</scope>
    <source>
        <strain evidence="3">LMG 26416</strain>
    </source>
</reference>
<dbReference type="InterPro" id="IPR017739">
    <property type="entry name" value="T6SS-assoc_VCA0119"/>
</dbReference>
<organism evidence="2 3">
    <name type="scientific">Paraburkholderia caballeronis</name>
    <dbReference type="NCBI Taxonomy" id="416943"/>
    <lineage>
        <taxon>Bacteria</taxon>
        <taxon>Pseudomonadati</taxon>
        <taxon>Pseudomonadota</taxon>
        <taxon>Betaproteobacteria</taxon>
        <taxon>Burkholderiales</taxon>
        <taxon>Burkholderiaceae</taxon>
        <taxon>Paraburkholderia</taxon>
    </lineage>
</organism>